<name>A0A934IVD7_9HYPH</name>
<dbReference type="GO" id="GO:0016874">
    <property type="term" value="F:ligase activity"/>
    <property type="evidence" value="ECO:0007669"/>
    <property type="project" value="UniProtKB-KW"/>
</dbReference>
<organism evidence="7 8">
    <name type="scientific">Devosia sediminis</name>
    <dbReference type="NCBI Taxonomy" id="2798801"/>
    <lineage>
        <taxon>Bacteria</taxon>
        <taxon>Pseudomonadati</taxon>
        <taxon>Pseudomonadota</taxon>
        <taxon>Alphaproteobacteria</taxon>
        <taxon>Hyphomicrobiales</taxon>
        <taxon>Devosiaceae</taxon>
        <taxon>Devosia</taxon>
    </lineage>
</organism>
<comment type="caution">
    <text evidence="7">The sequence shown here is derived from an EMBL/GenBank/DDBJ whole genome shotgun (WGS) entry which is preliminary data.</text>
</comment>
<keyword evidence="3 5" id="KW-1133">Transmembrane helix</keyword>
<dbReference type="InterPro" id="IPR007016">
    <property type="entry name" value="O-antigen_ligase-rel_domated"/>
</dbReference>
<sequence>MTSYKSILPALALIAVFAMSPVAPEAGNTIFLIVGALGLLLAWPGSTQHVRRPIVWMPLFALGLLAVAYLAAAGFDGLVGVLYFAPMLAVLPLLGWLGAGSASTHVSLIGVSALGGATGAAIMAIIEVQATGTTRAGEMVANPIHFADVALLVGMVALVGAATISSHQRFIFVVAPLMAAIAVVLSGTRGAVVAYAAMIIVALVTAACVRLVPRRVLALSVIALGLVGVVAVVLGAGQLSAISRITSDFAAAMLNGLPTGASTDLRMQMYAAGFQAFLAAPIFGHGPIDFTNVASALANGAFSGTPHLHNDIVDMAASAGIFGLVAYGLLLLAPIVEALRAPPSAHRSFTIVLTVTLVAGFFVMGLTNAMFGILTLTTTFAAICVMVGLLTTPDNVLIEDNLSACSLSDHP</sequence>
<reference evidence="7" key="1">
    <citation type="submission" date="2020-12" db="EMBL/GenBank/DDBJ databases">
        <title>Devosia sp. MSA67 isolated from Mo River.</title>
        <authorList>
            <person name="Ma F."/>
            <person name="Zi Z."/>
        </authorList>
    </citation>
    <scope>NUCLEOTIDE SEQUENCE</scope>
    <source>
        <strain evidence="7">MSA67</strain>
    </source>
</reference>
<dbReference type="Proteomes" id="UP000602124">
    <property type="component" value="Unassembled WGS sequence"/>
</dbReference>
<keyword evidence="2 5" id="KW-0812">Transmembrane</keyword>
<feature type="transmembrane region" description="Helical" evidence="5">
    <location>
        <begin position="170"/>
        <end position="186"/>
    </location>
</feature>
<evidence type="ECO:0000256" key="1">
    <source>
        <dbReference type="ARBA" id="ARBA00004141"/>
    </source>
</evidence>
<feature type="transmembrane region" description="Helical" evidence="5">
    <location>
        <begin position="192"/>
        <end position="209"/>
    </location>
</feature>
<gene>
    <name evidence="7" type="ORF">JEQ47_09980</name>
</gene>
<feature type="transmembrane region" description="Helical" evidence="5">
    <location>
        <begin position="216"/>
        <end position="237"/>
    </location>
</feature>
<feature type="transmembrane region" description="Helical" evidence="5">
    <location>
        <begin position="348"/>
        <end position="365"/>
    </location>
</feature>
<proteinExistence type="predicted"/>
<feature type="transmembrane region" description="Helical" evidence="5">
    <location>
        <begin position="315"/>
        <end position="336"/>
    </location>
</feature>
<feature type="transmembrane region" description="Helical" evidence="5">
    <location>
        <begin position="81"/>
        <end position="99"/>
    </location>
</feature>
<accession>A0A934IVD7</accession>
<dbReference type="GO" id="GO:0016020">
    <property type="term" value="C:membrane"/>
    <property type="evidence" value="ECO:0007669"/>
    <property type="project" value="UniProtKB-SubCell"/>
</dbReference>
<feature type="transmembrane region" description="Helical" evidence="5">
    <location>
        <begin position="371"/>
        <end position="390"/>
    </location>
</feature>
<dbReference type="Pfam" id="PF04932">
    <property type="entry name" value="Wzy_C"/>
    <property type="match status" value="1"/>
</dbReference>
<feature type="transmembrane region" description="Helical" evidence="5">
    <location>
        <begin position="146"/>
        <end position="163"/>
    </location>
</feature>
<feature type="domain" description="O-antigen ligase-related" evidence="6">
    <location>
        <begin position="177"/>
        <end position="327"/>
    </location>
</feature>
<protein>
    <submittedName>
        <fullName evidence="7">O-antigen ligase family protein</fullName>
    </submittedName>
</protein>
<feature type="transmembrane region" description="Helical" evidence="5">
    <location>
        <begin position="106"/>
        <end position="126"/>
    </location>
</feature>
<comment type="subcellular location">
    <subcellularLocation>
        <location evidence="1">Membrane</location>
        <topology evidence="1">Multi-pass membrane protein</topology>
    </subcellularLocation>
</comment>
<keyword evidence="4 5" id="KW-0472">Membrane</keyword>
<evidence type="ECO:0000256" key="3">
    <source>
        <dbReference type="ARBA" id="ARBA00022989"/>
    </source>
</evidence>
<evidence type="ECO:0000313" key="7">
    <source>
        <dbReference type="EMBL" id="MBJ3785047.1"/>
    </source>
</evidence>
<dbReference type="RefSeq" id="WP_198876252.1">
    <property type="nucleotide sequence ID" value="NZ_JAEKMH010000002.1"/>
</dbReference>
<feature type="transmembrane region" description="Helical" evidence="5">
    <location>
        <begin position="28"/>
        <end position="43"/>
    </location>
</feature>
<dbReference type="PANTHER" id="PTHR37422:SF13">
    <property type="entry name" value="LIPOPOLYSACCHARIDE BIOSYNTHESIS PROTEIN PA4999-RELATED"/>
    <property type="match status" value="1"/>
</dbReference>
<evidence type="ECO:0000259" key="6">
    <source>
        <dbReference type="Pfam" id="PF04932"/>
    </source>
</evidence>
<keyword evidence="7" id="KW-0436">Ligase</keyword>
<dbReference type="AlphaFoldDB" id="A0A934IVD7"/>
<keyword evidence="8" id="KW-1185">Reference proteome</keyword>
<dbReference type="InterPro" id="IPR051533">
    <property type="entry name" value="WaaL-like"/>
</dbReference>
<dbReference type="EMBL" id="JAEKMH010000002">
    <property type="protein sequence ID" value="MBJ3785047.1"/>
    <property type="molecule type" value="Genomic_DNA"/>
</dbReference>
<dbReference type="PANTHER" id="PTHR37422">
    <property type="entry name" value="TEICHURONIC ACID BIOSYNTHESIS PROTEIN TUAE"/>
    <property type="match status" value="1"/>
</dbReference>
<evidence type="ECO:0000256" key="4">
    <source>
        <dbReference type="ARBA" id="ARBA00023136"/>
    </source>
</evidence>
<evidence type="ECO:0000313" key="8">
    <source>
        <dbReference type="Proteomes" id="UP000602124"/>
    </source>
</evidence>
<feature type="transmembrane region" description="Helical" evidence="5">
    <location>
        <begin position="55"/>
        <end position="75"/>
    </location>
</feature>
<evidence type="ECO:0000256" key="5">
    <source>
        <dbReference type="SAM" id="Phobius"/>
    </source>
</evidence>
<evidence type="ECO:0000256" key="2">
    <source>
        <dbReference type="ARBA" id="ARBA00022692"/>
    </source>
</evidence>